<feature type="domain" description="N-acetyltransferase" evidence="3">
    <location>
        <begin position="344"/>
        <end position="493"/>
    </location>
</feature>
<dbReference type="Proteomes" id="UP000316125">
    <property type="component" value="Chromosome"/>
</dbReference>
<gene>
    <name evidence="4" type="ORF">FIV50_06325</name>
</gene>
<dbReference type="PANTHER" id="PTHR43877">
    <property type="entry name" value="AMINOALKYLPHOSPHONATE N-ACETYLTRANSFERASE-RELATED-RELATED"/>
    <property type="match status" value="1"/>
</dbReference>
<dbReference type="Gene3D" id="3.40.50.2000">
    <property type="entry name" value="Glycogen Phosphorylase B"/>
    <property type="match status" value="1"/>
</dbReference>
<keyword evidence="4" id="KW-0378">Hydrolase</keyword>
<dbReference type="CDD" id="cd04301">
    <property type="entry name" value="NAT_SF"/>
    <property type="match status" value="1"/>
</dbReference>
<organism evidence="4 5">
    <name type="scientific">Microbacterium foliorum</name>
    <dbReference type="NCBI Taxonomy" id="104336"/>
    <lineage>
        <taxon>Bacteria</taxon>
        <taxon>Bacillati</taxon>
        <taxon>Actinomycetota</taxon>
        <taxon>Actinomycetes</taxon>
        <taxon>Micrococcales</taxon>
        <taxon>Microbacteriaceae</taxon>
        <taxon>Microbacterium</taxon>
    </lineage>
</organism>
<evidence type="ECO:0000313" key="5">
    <source>
        <dbReference type="Proteomes" id="UP000316125"/>
    </source>
</evidence>
<dbReference type="SUPFAM" id="SSF55729">
    <property type="entry name" value="Acyl-CoA N-acyltransferases (Nat)"/>
    <property type="match status" value="1"/>
</dbReference>
<sequence length="494" mass="53735">MSGRRVLLHCNAGVESGMGHLMRTLTVARVARARGWSASVFGDVDEAGAGILRRMEPELELFTTRGPSANLGDFADLARGVDVIHLDSYREIPDLTSLGPLISNMQDGPFGVRDADLATDANLASERTFASPQRSLSHLAGIDAVVVRAQVLAQREVRTTRSAVPRVLVVMGGTDPHGVTARVVAEFDRLPARLQITVIDPRRSDGVRSAAETSRHSVEVLGFVDDLPAVARNHDLAVTAAGTSVWDFACMGLPMALVCVADNQRTGYRQVVERGLAVGLGEPPHQSLDERIGLLADLLDSPGSLAETAAALKRIVDGLGSWRIVASWEQLLRTRPQIAPGPAVIARPATLDDGQKLFEWRNDPTVRVNSRSRGEVDWGSHRDWLARSLEDPDRRLLVIESDGKPVATCRWDRRSADDWEISITVAPESRGRGIAASAVHAAERALTAELPIRLVAAVHRDNAASRRLFERAGYLPHLPEDDDGFLTLARWRLS</sequence>
<dbReference type="AlphaFoldDB" id="A0A4Y5YPA1"/>
<dbReference type="GO" id="GO:0016747">
    <property type="term" value="F:acyltransferase activity, transferring groups other than amino-acyl groups"/>
    <property type="evidence" value="ECO:0007669"/>
    <property type="project" value="InterPro"/>
</dbReference>
<evidence type="ECO:0000259" key="3">
    <source>
        <dbReference type="PROSITE" id="PS51186"/>
    </source>
</evidence>
<protein>
    <submittedName>
        <fullName evidence="4">UDP-2,4-diacetamido-2,4, 6-trideoxy-beta-L-altropyranose hydrolase</fullName>
    </submittedName>
</protein>
<keyword evidence="1" id="KW-0808">Transferase</keyword>
<dbReference type="InterPro" id="IPR000182">
    <property type="entry name" value="GNAT_dom"/>
</dbReference>
<dbReference type="SUPFAM" id="SSF53756">
    <property type="entry name" value="UDP-Glycosyltransferase/glycogen phosphorylase"/>
    <property type="match status" value="1"/>
</dbReference>
<dbReference type="OrthoDB" id="9805604at2"/>
<accession>A0A4Y5YPA1</accession>
<dbReference type="EMBL" id="CP041040">
    <property type="protein sequence ID" value="QDE34438.1"/>
    <property type="molecule type" value="Genomic_DNA"/>
</dbReference>
<evidence type="ECO:0000313" key="4">
    <source>
        <dbReference type="EMBL" id="QDE34438.1"/>
    </source>
</evidence>
<name>A0A4Y5YPA1_9MICO</name>
<dbReference type="InterPro" id="IPR016181">
    <property type="entry name" value="Acyl_CoA_acyltransferase"/>
</dbReference>
<dbReference type="PROSITE" id="PS51186">
    <property type="entry name" value="GNAT"/>
    <property type="match status" value="1"/>
</dbReference>
<dbReference type="Gene3D" id="3.40.630.30">
    <property type="match status" value="1"/>
</dbReference>
<dbReference type="GO" id="GO:0016787">
    <property type="term" value="F:hydrolase activity"/>
    <property type="evidence" value="ECO:0007669"/>
    <property type="project" value="UniProtKB-KW"/>
</dbReference>
<dbReference type="RefSeq" id="WP_140036699.1">
    <property type="nucleotide sequence ID" value="NZ_CP041040.1"/>
</dbReference>
<proteinExistence type="predicted"/>
<evidence type="ECO:0000256" key="2">
    <source>
        <dbReference type="ARBA" id="ARBA00023315"/>
    </source>
</evidence>
<dbReference type="Pfam" id="PF13302">
    <property type="entry name" value="Acetyltransf_3"/>
    <property type="match status" value="1"/>
</dbReference>
<evidence type="ECO:0000256" key="1">
    <source>
        <dbReference type="ARBA" id="ARBA00022679"/>
    </source>
</evidence>
<dbReference type="InterPro" id="IPR050832">
    <property type="entry name" value="Bact_Acetyltransf"/>
</dbReference>
<dbReference type="PANTHER" id="PTHR43877:SF2">
    <property type="entry name" value="AMINOALKYLPHOSPHONATE N-ACETYLTRANSFERASE-RELATED"/>
    <property type="match status" value="1"/>
</dbReference>
<reference evidence="4 5" key="1">
    <citation type="submission" date="2019-06" db="EMBL/GenBank/DDBJ databases">
        <title>Complete genome of Microbacterium foliorum M2.</title>
        <authorList>
            <person name="Cao G."/>
        </authorList>
    </citation>
    <scope>NUCLEOTIDE SEQUENCE [LARGE SCALE GENOMIC DNA]</scope>
    <source>
        <strain evidence="4 5">M2</strain>
    </source>
</reference>
<keyword evidence="2" id="KW-0012">Acyltransferase</keyword>